<dbReference type="EMBL" id="CP159290">
    <property type="protein sequence ID" value="XCH29252.1"/>
    <property type="molecule type" value="Genomic_DNA"/>
</dbReference>
<reference evidence="2" key="1">
    <citation type="submission" date="2024-06" db="EMBL/GenBank/DDBJ databases">
        <title>Complete genome sequence of the cellulolytic actinobacterium, Cellulosimicrobium ES-005.</title>
        <authorList>
            <person name="Matthews C.T."/>
            <person name="Underwood K.D."/>
            <person name="Ghanchi K.M."/>
            <person name="Fields S.D."/>
            <person name="Gardner S.G."/>
        </authorList>
    </citation>
    <scope>NUCLEOTIDE SEQUENCE</scope>
    <source>
        <strain evidence="2">ES-005</strain>
    </source>
</reference>
<keyword evidence="1" id="KW-0472">Membrane</keyword>
<name>A0AAU8FZ06_9MICO</name>
<dbReference type="AlphaFoldDB" id="A0AAU8FZ06"/>
<sequence length="238" mass="24093">MTRLDDSLHELADTPRRQGVVLPLADVQHRVRRGRRVRRTATAGIVTAGVVGVGVAAVSLGLPGWRATEPPPAATSAPQEVVAPLVGTTVACGTPEADLAATTTLTLTGPGGAGVPGVQDGDGDVGSLELTNHGEEPFVAASNGFARTVLVDDAVVVAVPMMEPAPFHPIDLASGERQPFGITPTSPCDGGTLAPGTYTGYYVLEVDALGSAADLDAWHGTTGTSTSIVSAPFEVVVG</sequence>
<proteinExistence type="predicted"/>
<dbReference type="RefSeq" id="WP_353707566.1">
    <property type="nucleotide sequence ID" value="NZ_CP159290.1"/>
</dbReference>
<keyword evidence="1" id="KW-0812">Transmembrane</keyword>
<gene>
    <name evidence="2" type="ORF">ABRQ22_16955</name>
</gene>
<protein>
    <submittedName>
        <fullName evidence="2">Uncharacterized protein</fullName>
    </submittedName>
</protein>
<evidence type="ECO:0000313" key="2">
    <source>
        <dbReference type="EMBL" id="XCH29252.1"/>
    </source>
</evidence>
<organism evidence="2">
    <name type="scientific">Cellulosimicrobium sp. ES-005</name>
    <dbReference type="NCBI Taxonomy" id="3163031"/>
    <lineage>
        <taxon>Bacteria</taxon>
        <taxon>Bacillati</taxon>
        <taxon>Actinomycetota</taxon>
        <taxon>Actinomycetes</taxon>
        <taxon>Micrococcales</taxon>
        <taxon>Promicromonosporaceae</taxon>
        <taxon>Cellulosimicrobium</taxon>
    </lineage>
</organism>
<accession>A0AAU8FZ06</accession>
<evidence type="ECO:0000256" key="1">
    <source>
        <dbReference type="SAM" id="Phobius"/>
    </source>
</evidence>
<feature type="transmembrane region" description="Helical" evidence="1">
    <location>
        <begin position="40"/>
        <end position="62"/>
    </location>
</feature>
<keyword evidence="1" id="KW-1133">Transmembrane helix</keyword>